<protein>
    <recommendedName>
        <fullName evidence="4">F-box domain-containing protein</fullName>
    </recommendedName>
</protein>
<reference evidence="3" key="2">
    <citation type="submission" date="2015-01" db="EMBL/GenBank/DDBJ databases">
        <title>Evolutionary Origins and Diversification of the Mycorrhizal Mutualists.</title>
        <authorList>
            <consortium name="DOE Joint Genome Institute"/>
            <consortium name="Mycorrhizal Genomics Consortium"/>
            <person name="Kohler A."/>
            <person name="Kuo A."/>
            <person name="Nagy L.G."/>
            <person name="Floudas D."/>
            <person name="Copeland A."/>
            <person name="Barry K.W."/>
            <person name="Cichocki N."/>
            <person name="Veneault-Fourrey C."/>
            <person name="LaButti K."/>
            <person name="Lindquist E.A."/>
            <person name="Lipzen A."/>
            <person name="Lundell T."/>
            <person name="Morin E."/>
            <person name="Murat C."/>
            <person name="Riley R."/>
            <person name="Ohm R."/>
            <person name="Sun H."/>
            <person name="Tunlid A."/>
            <person name="Henrissat B."/>
            <person name="Grigoriev I.V."/>
            <person name="Hibbett D.S."/>
            <person name="Martin F."/>
        </authorList>
    </citation>
    <scope>NUCLEOTIDE SEQUENCE [LARGE SCALE GENOMIC DNA]</scope>
    <source>
        <strain evidence="3">h7</strain>
    </source>
</reference>
<gene>
    <name evidence="2" type="ORF">M413DRAFT_447164</name>
</gene>
<dbReference type="EMBL" id="KN831786">
    <property type="protein sequence ID" value="KIM39201.1"/>
    <property type="molecule type" value="Genomic_DNA"/>
</dbReference>
<accession>A0A0C3C6J0</accession>
<sequence length="478" mass="54217">MAAIRHQIKQLEEEITNLEAKHNALTTTRNASHDPFIHKFPPEIGSHIFRLSLPKAITEYQVPEKHGRWSAVTAQWSAPLKLGSVCRSWRQIDPSMTDAMAEALPGLLREWLDRSGALPLAIYVFQESDPPFHASINTSTVALEIATGLVIDILNVHSGRWRNLYLTAGANICRRIFSSTKPERLVSLELSALSRDPIPMESELTPTHVKLNNFPWTSINVRWDNITHATLSNHVTIAEGLGLLRRAHVLEYYCISIYEPDNFEVIEPILHPRLRSLILSTSNLKKILDAIKLPSLEEWSHNGQLPVAAMLSFLKRSGCRIKVFNLDNIETPDEGLHNLLQEIPSLERIRLSFRSAFEAQVVMDDLLTQIFYSLPDSDNISGGDRAHDHESFLPHLQLIECRAKNFSAPFSWSYTPELYRDGHRRSLTLKTLARHSDMTDETALELLQLADEGADIQIRDMTMGGDFLENFRMDVKEA</sequence>
<dbReference type="OrthoDB" id="3139566at2759"/>
<proteinExistence type="predicted"/>
<feature type="coiled-coil region" evidence="1">
    <location>
        <begin position="1"/>
        <end position="28"/>
    </location>
</feature>
<evidence type="ECO:0000313" key="2">
    <source>
        <dbReference type="EMBL" id="KIM39201.1"/>
    </source>
</evidence>
<dbReference type="HOGENOM" id="CLU_018544_14_1_1"/>
<evidence type="ECO:0000313" key="3">
    <source>
        <dbReference type="Proteomes" id="UP000053424"/>
    </source>
</evidence>
<dbReference type="AlphaFoldDB" id="A0A0C3C6J0"/>
<name>A0A0C3C6J0_HEBCY</name>
<keyword evidence="3" id="KW-1185">Reference proteome</keyword>
<evidence type="ECO:0008006" key="4">
    <source>
        <dbReference type="Google" id="ProtNLM"/>
    </source>
</evidence>
<dbReference type="STRING" id="686832.A0A0C3C6J0"/>
<organism evidence="2 3">
    <name type="scientific">Hebeloma cylindrosporum</name>
    <dbReference type="NCBI Taxonomy" id="76867"/>
    <lineage>
        <taxon>Eukaryota</taxon>
        <taxon>Fungi</taxon>
        <taxon>Dikarya</taxon>
        <taxon>Basidiomycota</taxon>
        <taxon>Agaricomycotina</taxon>
        <taxon>Agaricomycetes</taxon>
        <taxon>Agaricomycetidae</taxon>
        <taxon>Agaricales</taxon>
        <taxon>Agaricineae</taxon>
        <taxon>Hymenogastraceae</taxon>
        <taxon>Hebeloma</taxon>
    </lineage>
</organism>
<evidence type="ECO:0000256" key="1">
    <source>
        <dbReference type="SAM" id="Coils"/>
    </source>
</evidence>
<reference evidence="2 3" key="1">
    <citation type="submission" date="2014-04" db="EMBL/GenBank/DDBJ databases">
        <authorList>
            <consortium name="DOE Joint Genome Institute"/>
            <person name="Kuo A."/>
            <person name="Gay G."/>
            <person name="Dore J."/>
            <person name="Kohler A."/>
            <person name="Nagy L.G."/>
            <person name="Floudas D."/>
            <person name="Copeland A."/>
            <person name="Barry K.W."/>
            <person name="Cichocki N."/>
            <person name="Veneault-Fourrey C."/>
            <person name="LaButti K."/>
            <person name="Lindquist E.A."/>
            <person name="Lipzen A."/>
            <person name="Lundell T."/>
            <person name="Morin E."/>
            <person name="Murat C."/>
            <person name="Sun H."/>
            <person name="Tunlid A."/>
            <person name="Henrissat B."/>
            <person name="Grigoriev I.V."/>
            <person name="Hibbett D.S."/>
            <person name="Martin F."/>
            <person name="Nordberg H.P."/>
            <person name="Cantor M.N."/>
            <person name="Hua S.X."/>
        </authorList>
    </citation>
    <scope>NUCLEOTIDE SEQUENCE [LARGE SCALE GENOMIC DNA]</scope>
    <source>
        <strain evidence="3">h7</strain>
    </source>
</reference>
<dbReference type="Proteomes" id="UP000053424">
    <property type="component" value="Unassembled WGS sequence"/>
</dbReference>
<keyword evidence="1" id="KW-0175">Coiled coil</keyword>